<reference evidence="2 3" key="1">
    <citation type="journal article" date="2016" name="Nat. Commun.">
        <title>Thousands of microbial genomes shed light on interconnected biogeochemical processes in an aquifer system.</title>
        <authorList>
            <person name="Anantharaman K."/>
            <person name="Brown C.T."/>
            <person name="Hug L.A."/>
            <person name="Sharon I."/>
            <person name="Castelle C.J."/>
            <person name="Probst A.J."/>
            <person name="Thomas B.C."/>
            <person name="Singh A."/>
            <person name="Wilkins M.J."/>
            <person name="Karaoz U."/>
            <person name="Brodie E.L."/>
            <person name="Williams K.H."/>
            <person name="Hubbard S.S."/>
            <person name="Banfield J.F."/>
        </authorList>
    </citation>
    <scope>NUCLEOTIDE SEQUENCE [LARGE SCALE GENOMIC DNA]</scope>
</reference>
<keyword evidence="1" id="KW-1133">Transmembrane helix</keyword>
<dbReference type="Pfam" id="PF09913">
    <property type="entry name" value="DUF2142"/>
    <property type="match status" value="1"/>
</dbReference>
<feature type="transmembrane region" description="Helical" evidence="1">
    <location>
        <begin position="264"/>
        <end position="284"/>
    </location>
</feature>
<keyword evidence="1" id="KW-0472">Membrane</keyword>
<keyword evidence="1" id="KW-0812">Transmembrane</keyword>
<organism evidence="2 3">
    <name type="scientific">Candidatus Roizmanbacteria bacterium RIFOXYD1_FULL_38_12</name>
    <dbReference type="NCBI Taxonomy" id="1802093"/>
    <lineage>
        <taxon>Bacteria</taxon>
        <taxon>Candidatus Roizmaniibacteriota</taxon>
    </lineage>
</organism>
<evidence type="ECO:0000313" key="2">
    <source>
        <dbReference type="EMBL" id="OGK74176.1"/>
    </source>
</evidence>
<evidence type="ECO:0000313" key="3">
    <source>
        <dbReference type="Proteomes" id="UP000177050"/>
    </source>
</evidence>
<feature type="transmembrane region" description="Helical" evidence="1">
    <location>
        <begin position="144"/>
        <end position="161"/>
    </location>
</feature>
<comment type="caution">
    <text evidence="2">The sequence shown here is derived from an EMBL/GenBank/DDBJ whole genome shotgun (WGS) entry which is preliminary data.</text>
</comment>
<feature type="transmembrane region" description="Helical" evidence="1">
    <location>
        <begin position="173"/>
        <end position="191"/>
    </location>
</feature>
<feature type="transmembrane region" description="Helical" evidence="1">
    <location>
        <begin position="198"/>
        <end position="217"/>
    </location>
</feature>
<feature type="transmembrane region" description="Helical" evidence="1">
    <location>
        <begin position="435"/>
        <end position="455"/>
    </location>
</feature>
<dbReference type="Proteomes" id="UP000177050">
    <property type="component" value="Unassembled WGS sequence"/>
</dbReference>
<dbReference type="EMBL" id="MGBR01000001">
    <property type="protein sequence ID" value="OGK74176.1"/>
    <property type="molecule type" value="Genomic_DNA"/>
</dbReference>
<feature type="transmembrane region" description="Helical" evidence="1">
    <location>
        <begin position="223"/>
        <end position="252"/>
    </location>
</feature>
<sequence>MDPRKNEMRKRYVFLILFLYIVFFIAIPPFQLNDEPDHFQYVYYLAQGIYPKTPLKSGLYVFDPSIKQIYDVVEVASNDHNIPNFQKIQNAVKQMKGFTTFQNNPPLTYQAHHPPLYFISALPFFIPVYRLTGGVIPTYYATRLASTFFYFLAIYFAWLVINKVIKNKKVCEYLVFVFAVNPVTLKMGIAVNPDIASTALALGILFTFLTITANKMLSRKTIFFISILVVVATYIKFQNIVFLLFAFLFFIARGMRTKKLKQNFFYAAQTIVFSLVLLFPWFYYSLTTYHSITPSYIVYALFCTANLSSIPLLRLPFEIVFEFRHAFFHFAGFLGWGEPYPFKPFFWFYSSTFIVLIIMGFVHYLKTKKKVEWQNVLLYCLCVFLFFLGVSATYKINRYSCDIQGRYLLAILLPFIMFGWRGLTYLTKKDGEQVAYGLFLFSLWQYFFILCYVLLPRYYV</sequence>
<feature type="transmembrane region" description="Helical" evidence="1">
    <location>
        <begin position="12"/>
        <end position="30"/>
    </location>
</feature>
<evidence type="ECO:0000256" key="1">
    <source>
        <dbReference type="SAM" id="Phobius"/>
    </source>
</evidence>
<feature type="transmembrane region" description="Helical" evidence="1">
    <location>
        <begin position="376"/>
        <end position="394"/>
    </location>
</feature>
<feature type="transmembrane region" description="Helical" evidence="1">
    <location>
        <begin position="406"/>
        <end position="423"/>
    </location>
</feature>
<gene>
    <name evidence="2" type="ORF">A3K52_05415</name>
</gene>
<feature type="transmembrane region" description="Helical" evidence="1">
    <location>
        <begin position="346"/>
        <end position="364"/>
    </location>
</feature>
<accession>A0A1F7L287</accession>
<dbReference type="AlphaFoldDB" id="A0A1F7L287"/>
<name>A0A1F7L287_9BACT</name>
<protein>
    <recommendedName>
        <fullName evidence="4">Glycosyltransferase RgtA/B/C/D-like domain-containing protein</fullName>
    </recommendedName>
</protein>
<dbReference type="InterPro" id="IPR018674">
    <property type="entry name" value="DUF2142_membrane"/>
</dbReference>
<evidence type="ECO:0008006" key="4">
    <source>
        <dbReference type="Google" id="ProtNLM"/>
    </source>
</evidence>
<feature type="transmembrane region" description="Helical" evidence="1">
    <location>
        <begin position="296"/>
        <end position="315"/>
    </location>
</feature>
<proteinExistence type="predicted"/>